<gene>
    <name evidence="1" type="ORF">C8F04DRAFT_1267331</name>
</gene>
<dbReference type="EMBL" id="JARJCM010000128">
    <property type="protein sequence ID" value="KAJ7027188.1"/>
    <property type="molecule type" value="Genomic_DNA"/>
</dbReference>
<dbReference type="Proteomes" id="UP001218188">
    <property type="component" value="Unassembled WGS sequence"/>
</dbReference>
<name>A0AAD6WU18_9AGAR</name>
<organism evidence="1 2">
    <name type="scientific">Mycena alexandri</name>
    <dbReference type="NCBI Taxonomy" id="1745969"/>
    <lineage>
        <taxon>Eukaryota</taxon>
        <taxon>Fungi</taxon>
        <taxon>Dikarya</taxon>
        <taxon>Basidiomycota</taxon>
        <taxon>Agaricomycotina</taxon>
        <taxon>Agaricomycetes</taxon>
        <taxon>Agaricomycetidae</taxon>
        <taxon>Agaricales</taxon>
        <taxon>Marasmiineae</taxon>
        <taxon>Mycenaceae</taxon>
        <taxon>Mycena</taxon>
    </lineage>
</organism>
<sequence>MVLTLASLYRLPSSLTLVALYPTLIFDFYEMDCSPALHLFTAPPSLPYDLWLKITTGLIHDHSSTPQQAARDRAAIASVNSDWKDRVYNSSSFWSCLTVFEGLSLECIAFFVAKCTAGPMHITISLCNIETLDYLPATPERLRTFVDAVFVLISPTSNRWHAFTVESESPVIFRRVSDNCRSLQVDSLTHLEISFVCMRSYSPFTTETRAHFGQALGPTWFAIAPPTLVYLATFCTRLSLDAYTFLPSLFRIAVHLRHLRLGAINPFVLPDDFALQSSSLESFDLEFHRGEFAGHVLAVLDTPRLTDLTVRGVYDYVHCLLARPDLLSRITRFCVYSEIGDSVSLHHLFTSLVSLEALDLGHGKSIAFQAYRDWACARVRFSQSWIFGRLRVLRLPRVELHLVLDIVFLVAESVVDSETEVGLQSLRLERPVDYAASGFELAWLRNMVPDFAITNMYSAHLSSFVPAGMASRLLDYPTAHSLRAHVPYSTSSRRV</sequence>
<protein>
    <recommendedName>
        <fullName evidence="3">F-box domain-containing protein</fullName>
    </recommendedName>
</protein>
<dbReference type="AlphaFoldDB" id="A0AAD6WU18"/>
<evidence type="ECO:0008006" key="3">
    <source>
        <dbReference type="Google" id="ProtNLM"/>
    </source>
</evidence>
<evidence type="ECO:0000313" key="2">
    <source>
        <dbReference type="Proteomes" id="UP001218188"/>
    </source>
</evidence>
<evidence type="ECO:0000313" key="1">
    <source>
        <dbReference type="EMBL" id="KAJ7027188.1"/>
    </source>
</evidence>
<keyword evidence="2" id="KW-1185">Reference proteome</keyword>
<comment type="caution">
    <text evidence="1">The sequence shown here is derived from an EMBL/GenBank/DDBJ whole genome shotgun (WGS) entry which is preliminary data.</text>
</comment>
<reference evidence="1" key="1">
    <citation type="submission" date="2023-03" db="EMBL/GenBank/DDBJ databases">
        <title>Massive genome expansion in bonnet fungi (Mycena s.s.) driven by repeated elements and novel gene families across ecological guilds.</title>
        <authorList>
            <consortium name="Lawrence Berkeley National Laboratory"/>
            <person name="Harder C.B."/>
            <person name="Miyauchi S."/>
            <person name="Viragh M."/>
            <person name="Kuo A."/>
            <person name="Thoen E."/>
            <person name="Andreopoulos B."/>
            <person name="Lu D."/>
            <person name="Skrede I."/>
            <person name="Drula E."/>
            <person name="Henrissat B."/>
            <person name="Morin E."/>
            <person name="Kohler A."/>
            <person name="Barry K."/>
            <person name="LaButti K."/>
            <person name="Morin E."/>
            <person name="Salamov A."/>
            <person name="Lipzen A."/>
            <person name="Mereny Z."/>
            <person name="Hegedus B."/>
            <person name="Baldrian P."/>
            <person name="Stursova M."/>
            <person name="Weitz H."/>
            <person name="Taylor A."/>
            <person name="Grigoriev I.V."/>
            <person name="Nagy L.G."/>
            <person name="Martin F."/>
            <person name="Kauserud H."/>
        </authorList>
    </citation>
    <scope>NUCLEOTIDE SEQUENCE</scope>
    <source>
        <strain evidence="1">CBHHK200</strain>
    </source>
</reference>
<proteinExistence type="predicted"/>
<accession>A0AAD6WU18</accession>